<keyword evidence="6" id="KW-1185">Reference proteome</keyword>
<dbReference type="PANTHER" id="PTHR24304:SF2">
    <property type="entry name" value="24-HYDROXYCHOLESTEROL 7-ALPHA-HYDROXYLASE"/>
    <property type="match status" value="1"/>
</dbReference>
<dbReference type="Pfam" id="PF00067">
    <property type="entry name" value="p450"/>
    <property type="match status" value="1"/>
</dbReference>
<keyword evidence="3" id="KW-0479">Metal-binding</keyword>
<proteinExistence type="inferred from homology"/>
<name>A0ABY4YAS8_9GAMM</name>
<dbReference type="InterPro" id="IPR050529">
    <property type="entry name" value="CYP450_sterol_14alpha_dmase"/>
</dbReference>
<keyword evidence="4" id="KW-0408">Iron</keyword>
<comment type="similarity">
    <text evidence="1">Belongs to the cytochrome P450 family.</text>
</comment>
<evidence type="ECO:0000256" key="2">
    <source>
        <dbReference type="ARBA" id="ARBA00022617"/>
    </source>
</evidence>
<gene>
    <name evidence="5" type="ORF">J2N86_04755</name>
</gene>
<dbReference type="Proteomes" id="UP001057474">
    <property type="component" value="Chromosome"/>
</dbReference>
<accession>A0ABY4YAS8</accession>
<dbReference type="RefSeq" id="WP_252581229.1">
    <property type="nucleotide sequence ID" value="NZ_CP071527.1"/>
</dbReference>
<dbReference type="InterPro" id="IPR002401">
    <property type="entry name" value="Cyt_P450_E_grp-I"/>
</dbReference>
<dbReference type="EMBL" id="CP071527">
    <property type="protein sequence ID" value="USQ14626.1"/>
    <property type="molecule type" value="Genomic_DNA"/>
</dbReference>
<dbReference type="InterPro" id="IPR036396">
    <property type="entry name" value="Cyt_P450_sf"/>
</dbReference>
<protein>
    <submittedName>
        <fullName evidence="5">Cytochrome P450</fullName>
    </submittedName>
</protein>
<dbReference type="Gene3D" id="1.10.630.10">
    <property type="entry name" value="Cytochrome P450"/>
    <property type="match status" value="1"/>
</dbReference>
<keyword evidence="2" id="KW-0349">Heme</keyword>
<evidence type="ECO:0000256" key="3">
    <source>
        <dbReference type="ARBA" id="ARBA00022723"/>
    </source>
</evidence>
<reference evidence="5" key="1">
    <citation type="submission" date="2021-03" db="EMBL/GenBank/DDBJ databases">
        <title>Legionella lytica PCM 2298.</title>
        <authorList>
            <person name="Koper P."/>
        </authorList>
    </citation>
    <scope>NUCLEOTIDE SEQUENCE</scope>
    <source>
        <strain evidence="5">PCM 2298</strain>
    </source>
</reference>
<evidence type="ECO:0000256" key="4">
    <source>
        <dbReference type="ARBA" id="ARBA00023004"/>
    </source>
</evidence>
<evidence type="ECO:0000313" key="5">
    <source>
        <dbReference type="EMBL" id="USQ14626.1"/>
    </source>
</evidence>
<evidence type="ECO:0000313" key="6">
    <source>
        <dbReference type="Proteomes" id="UP001057474"/>
    </source>
</evidence>
<evidence type="ECO:0000256" key="1">
    <source>
        <dbReference type="ARBA" id="ARBA00010617"/>
    </source>
</evidence>
<organism evidence="5 6">
    <name type="scientific">Legionella lytica</name>
    <dbReference type="NCBI Taxonomy" id="96232"/>
    <lineage>
        <taxon>Bacteria</taxon>
        <taxon>Pseudomonadati</taxon>
        <taxon>Pseudomonadota</taxon>
        <taxon>Gammaproteobacteria</taxon>
        <taxon>Legionellales</taxon>
        <taxon>Legionellaceae</taxon>
        <taxon>Legionella</taxon>
    </lineage>
</organism>
<sequence>MFYFVNHFRSFVNRVLWGEVNSPSLFSEIKNSAQPVHFVNFGLLGGNVAFINPQELDMAHLLDTLDAEPQGRRGEMGLRFFVGGDFISTRAKDDKEYTALSHHYLLSGLLSRPAAFIENTQQSIHLYLDKHAQQPVPLLELATTPLRNSLARGLFDIEQIPPNLHQALQGFSDLVQDKLESFGKTLSVKLMTAYYSWLFYFIPQYQQAKQNYLAASEQFLAEQATAVIAHFQELKQDNQKTLFNITNALARFIAQRVKETYPDLDSYELLDYLSCMTEQDLKPYLQEAYIKTLPVLPLPGDMIVIPACSAMTELAQNETLLLALRSELEKRNFKNKTAEERREDILQDKQNNGLLHRIFLEALRRDFQQKKPEDLEAETVILRYSEHGISLKNQDKEEVAQIPPQTMLAILNALPRFDPKMWPEPERFDPNRFANDEKKTREKTVLTIFSYGKRRCPANLITEFIFQTFIAELVMNYDLSLIHGDNLKQAEIKLQPIAANADLVLEDDHLMGKI</sequence>
<dbReference type="PANTHER" id="PTHR24304">
    <property type="entry name" value="CYTOCHROME P450 FAMILY 7"/>
    <property type="match status" value="1"/>
</dbReference>
<dbReference type="SUPFAM" id="SSF48264">
    <property type="entry name" value="Cytochrome P450"/>
    <property type="match status" value="1"/>
</dbReference>
<dbReference type="PRINTS" id="PR00463">
    <property type="entry name" value="EP450I"/>
</dbReference>
<dbReference type="InterPro" id="IPR001128">
    <property type="entry name" value="Cyt_P450"/>
</dbReference>